<reference evidence="1 2" key="2">
    <citation type="submission" date="2019-08" db="EMBL/GenBank/DDBJ databases">
        <authorList>
            <person name="Henke P."/>
        </authorList>
    </citation>
    <scope>NUCLEOTIDE SEQUENCE [LARGE SCALE GENOMIC DNA]</scope>
    <source>
        <strain evidence="1">Phe10_nw2017</strain>
    </source>
</reference>
<reference evidence="1 2" key="1">
    <citation type="submission" date="2019-08" db="EMBL/GenBank/DDBJ databases">
        <title>100 year-old enigma solved: identification of Planctomyces bekefii, the type genus and species of the phylum Planctomycetes.</title>
        <authorList>
            <person name="Svetlana D.N."/>
            <person name="Overmann J."/>
        </authorList>
    </citation>
    <scope>NUCLEOTIDE SEQUENCE [LARGE SCALE GENOMIC DNA]</scope>
    <source>
        <strain evidence="1">Phe10_nw2017</strain>
    </source>
</reference>
<dbReference type="EMBL" id="SRHE01000663">
    <property type="protein sequence ID" value="TWW08451.1"/>
    <property type="molecule type" value="Genomic_DNA"/>
</dbReference>
<comment type="caution">
    <text evidence="1">The sequence shown here is derived from an EMBL/GenBank/DDBJ whole genome shotgun (WGS) entry which is preliminary data.</text>
</comment>
<protein>
    <submittedName>
        <fullName evidence="1">Uncharacterized protein</fullName>
    </submittedName>
</protein>
<keyword evidence="2" id="KW-1185">Reference proteome</keyword>
<evidence type="ECO:0000313" key="2">
    <source>
        <dbReference type="Proteomes" id="UP000321083"/>
    </source>
</evidence>
<gene>
    <name evidence="1" type="ORF">E3A20_24190</name>
</gene>
<organism evidence="1 2">
    <name type="scientific">Planctomyces bekefii</name>
    <dbReference type="NCBI Taxonomy" id="1653850"/>
    <lineage>
        <taxon>Bacteria</taxon>
        <taxon>Pseudomonadati</taxon>
        <taxon>Planctomycetota</taxon>
        <taxon>Planctomycetia</taxon>
        <taxon>Planctomycetales</taxon>
        <taxon>Planctomycetaceae</taxon>
        <taxon>Planctomyces</taxon>
    </lineage>
</organism>
<proteinExistence type="predicted"/>
<accession>A0A5C6M614</accession>
<sequence>QAALYSLQSVTHWTPQFMARETLLP</sequence>
<dbReference type="Proteomes" id="UP000321083">
    <property type="component" value="Unassembled WGS sequence"/>
</dbReference>
<name>A0A5C6M614_9PLAN</name>
<feature type="non-terminal residue" evidence="1">
    <location>
        <position position="1"/>
    </location>
</feature>
<dbReference type="AlphaFoldDB" id="A0A5C6M614"/>
<evidence type="ECO:0000313" key="1">
    <source>
        <dbReference type="EMBL" id="TWW08451.1"/>
    </source>
</evidence>